<evidence type="ECO:0000313" key="13">
    <source>
        <dbReference type="EMBL" id="GGM67051.1"/>
    </source>
</evidence>
<feature type="transmembrane region" description="Helical" evidence="12">
    <location>
        <begin position="103"/>
        <end position="125"/>
    </location>
</feature>
<keyword evidence="5 12" id="KW-0349">Heme</keyword>
<dbReference type="GO" id="GO:0016682">
    <property type="term" value="F:oxidoreductase activity, acting on diphenols and related substances as donors, oxygen as acceptor"/>
    <property type="evidence" value="ECO:0007669"/>
    <property type="project" value="TreeGrafter"/>
</dbReference>
<keyword evidence="6 12" id="KW-0812">Transmembrane</keyword>
<keyword evidence="7 12" id="KW-0479">Metal-binding</keyword>
<evidence type="ECO:0000256" key="12">
    <source>
        <dbReference type="PIRNR" id="PIRNR006446"/>
    </source>
</evidence>
<dbReference type="GO" id="GO:0005886">
    <property type="term" value="C:plasma membrane"/>
    <property type="evidence" value="ECO:0007669"/>
    <property type="project" value="UniProtKB-SubCell"/>
</dbReference>
<dbReference type="GO" id="GO:0019646">
    <property type="term" value="P:aerobic electron transport chain"/>
    <property type="evidence" value="ECO:0007669"/>
    <property type="project" value="InterPro"/>
</dbReference>
<keyword evidence="11 12" id="KW-0472">Membrane</keyword>
<dbReference type="GO" id="GO:0046872">
    <property type="term" value="F:metal ion binding"/>
    <property type="evidence" value="ECO:0007669"/>
    <property type="project" value="UniProtKB-UniRule"/>
</dbReference>
<comment type="caution">
    <text evidence="13">The sequence shown here is derived from an EMBL/GenBank/DDBJ whole genome shotgun (WGS) entry which is preliminary data.</text>
</comment>
<keyword evidence="3 12" id="KW-0813">Transport</keyword>
<feature type="transmembrane region" description="Helical" evidence="12">
    <location>
        <begin position="362"/>
        <end position="382"/>
    </location>
</feature>
<dbReference type="GO" id="GO:0020037">
    <property type="term" value="F:heme binding"/>
    <property type="evidence" value="ECO:0007669"/>
    <property type="project" value="TreeGrafter"/>
</dbReference>
<evidence type="ECO:0000256" key="3">
    <source>
        <dbReference type="ARBA" id="ARBA00022448"/>
    </source>
</evidence>
<dbReference type="PANTHER" id="PTHR30365">
    <property type="entry name" value="CYTOCHROME D UBIQUINOL OXIDASE"/>
    <property type="match status" value="1"/>
</dbReference>
<dbReference type="PIRSF" id="PIRSF006446">
    <property type="entry name" value="Cyt_quinol_oxidase_1"/>
    <property type="match status" value="1"/>
</dbReference>
<evidence type="ECO:0000256" key="10">
    <source>
        <dbReference type="ARBA" id="ARBA00023004"/>
    </source>
</evidence>
<comment type="similarity">
    <text evidence="2 12">Belongs to the cytochrome ubiquinol oxidase subunit 1 family.</text>
</comment>
<evidence type="ECO:0000256" key="6">
    <source>
        <dbReference type="ARBA" id="ARBA00022692"/>
    </source>
</evidence>
<evidence type="ECO:0000256" key="9">
    <source>
        <dbReference type="ARBA" id="ARBA00022989"/>
    </source>
</evidence>
<accession>A0A917X3S9</accession>
<dbReference type="Proteomes" id="UP000642070">
    <property type="component" value="Unassembled WGS sequence"/>
</dbReference>
<feature type="transmembrane region" description="Helical" evidence="12">
    <location>
        <begin position="193"/>
        <end position="214"/>
    </location>
</feature>
<dbReference type="Pfam" id="PF01654">
    <property type="entry name" value="Cyt_bd_oxida_I"/>
    <property type="match status" value="1"/>
</dbReference>
<evidence type="ECO:0000256" key="8">
    <source>
        <dbReference type="ARBA" id="ARBA00022982"/>
    </source>
</evidence>
<feature type="transmembrane region" description="Helical" evidence="12">
    <location>
        <begin position="226"/>
        <end position="245"/>
    </location>
</feature>
<protein>
    <submittedName>
        <fullName evidence="13">Cytochrome ubiquinol oxidase subunit I</fullName>
    </submittedName>
</protein>
<feature type="transmembrane region" description="Helical" evidence="12">
    <location>
        <begin position="27"/>
        <end position="49"/>
    </location>
</feature>
<keyword evidence="8 12" id="KW-0249">Electron transport</keyword>
<reference evidence="13" key="1">
    <citation type="journal article" date="2014" name="Int. J. Syst. Evol. Microbiol.">
        <title>Complete genome sequence of Corynebacterium casei LMG S-19264T (=DSM 44701T), isolated from a smear-ripened cheese.</title>
        <authorList>
            <consortium name="US DOE Joint Genome Institute (JGI-PGF)"/>
            <person name="Walter F."/>
            <person name="Albersmeier A."/>
            <person name="Kalinowski J."/>
            <person name="Ruckert C."/>
        </authorList>
    </citation>
    <scope>NUCLEOTIDE SEQUENCE</scope>
    <source>
        <strain evidence="13">JCM 19831</strain>
    </source>
</reference>
<dbReference type="InterPro" id="IPR002585">
    <property type="entry name" value="Cyt-d_ubiquinol_oxidase_su_1"/>
</dbReference>
<feature type="transmembrane region" description="Helical" evidence="12">
    <location>
        <begin position="137"/>
        <end position="161"/>
    </location>
</feature>
<evidence type="ECO:0000256" key="5">
    <source>
        <dbReference type="ARBA" id="ARBA00022617"/>
    </source>
</evidence>
<keyword evidence="4 12" id="KW-1003">Cell membrane</keyword>
<sequence length="456" mass="49762">MDHLSFLAEAATPGDLAAARTQMAFSLGWHIIIASFGVAMPAITLFMEWRGYRTGDVNYRLLARRWARAMGVLFAVGAVSGTILSFEMGLLWPGLMGTYGQVIGLPFTLEGFAFFVEAIFLGIYLYGWDRLPPRVHLLSAIPILIAGIVGTLCVVAANAWMNQPQGFDLVEGKVVGVNPWQAMFNPATGPQSVHMLVAAFMVTGFCIASVYAVGMLRGRTDRYHRLGFLVPFTVAAIMAPIQVGVGDWAAHYVAEYQPVKLAAMEGLYETQRGAPLHLGGVAVNGELRYAIEIPNALSLLAHWNPNAEIMGLNAVPADQHPPVNVVHWAFQIMVAAGFAMLGVALVFAIIWKWRRRWLTNRWFLRAAAICGPAAVIALEAGWTTTEVGRQPWVVYGILRTQDAVNTAPGLRVGLVVILLVYTVLTVATVFVLRWLARDKPVPVAPQESDVETFPVP</sequence>
<keyword evidence="10 12" id="KW-0408">Iron</keyword>
<dbReference type="GO" id="GO:0009055">
    <property type="term" value="F:electron transfer activity"/>
    <property type="evidence" value="ECO:0007669"/>
    <property type="project" value="UniProtKB-UniRule"/>
</dbReference>
<feature type="transmembrane region" description="Helical" evidence="12">
    <location>
        <begin position="412"/>
        <end position="432"/>
    </location>
</feature>
<evidence type="ECO:0000256" key="7">
    <source>
        <dbReference type="ARBA" id="ARBA00022723"/>
    </source>
</evidence>
<dbReference type="RefSeq" id="WP_229836370.1">
    <property type="nucleotide sequence ID" value="NZ_BMPI01000054.1"/>
</dbReference>
<dbReference type="GO" id="GO:0070069">
    <property type="term" value="C:cytochrome complex"/>
    <property type="evidence" value="ECO:0007669"/>
    <property type="project" value="UniProtKB-UniRule"/>
</dbReference>
<comment type="subcellular location">
    <subcellularLocation>
        <location evidence="1">Cell membrane</location>
        <topology evidence="1">Multi-pass membrane protein</topology>
    </subcellularLocation>
</comment>
<feature type="transmembrane region" description="Helical" evidence="12">
    <location>
        <begin position="70"/>
        <end position="91"/>
    </location>
</feature>
<keyword evidence="9 12" id="KW-1133">Transmembrane helix</keyword>
<keyword evidence="14" id="KW-1185">Reference proteome</keyword>
<evidence type="ECO:0000256" key="1">
    <source>
        <dbReference type="ARBA" id="ARBA00004651"/>
    </source>
</evidence>
<dbReference type="EMBL" id="BMPI01000054">
    <property type="protein sequence ID" value="GGM67051.1"/>
    <property type="molecule type" value="Genomic_DNA"/>
</dbReference>
<dbReference type="AlphaFoldDB" id="A0A917X3S9"/>
<organism evidence="13 14">
    <name type="scientific">Dactylosporangium sucinum</name>
    <dbReference type="NCBI Taxonomy" id="1424081"/>
    <lineage>
        <taxon>Bacteria</taxon>
        <taxon>Bacillati</taxon>
        <taxon>Actinomycetota</taxon>
        <taxon>Actinomycetes</taxon>
        <taxon>Micromonosporales</taxon>
        <taxon>Micromonosporaceae</taxon>
        <taxon>Dactylosporangium</taxon>
    </lineage>
</organism>
<gene>
    <name evidence="13" type="ORF">GCM10007977_080890</name>
</gene>
<reference evidence="13" key="2">
    <citation type="submission" date="2020-09" db="EMBL/GenBank/DDBJ databases">
        <authorList>
            <person name="Sun Q."/>
            <person name="Ohkuma M."/>
        </authorList>
    </citation>
    <scope>NUCLEOTIDE SEQUENCE</scope>
    <source>
        <strain evidence="13">JCM 19831</strain>
    </source>
</reference>
<evidence type="ECO:0000313" key="14">
    <source>
        <dbReference type="Proteomes" id="UP000642070"/>
    </source>
</evidence>
<dbReference type="PANTHER" id="PTHR30365:SF14">
    <property type="entry name" value="CYTOCHROME BD MENAQUINOL OXIDASE SUBUNIT I-RELATED"/>
    <property type="match status" value="1"/>
</dbReference>
<feature type="transmembrane region" description="Helical" evidence="12">
    <location>
        <begin position="328"/>
        <end position="350"/>
    </location>
</feature>
<proteinExistence type="inferred from homology"/>
<evidence type="ECO:0000256" key="4">
    <source>
        <dbReference type="ARBA" id="ARBA00022475"/>
    </source>
</evidence>
<evidence type="ECO:0000256" key="11">
    <source>
        <dbReference type="ARBA" id="ARBA00023136"/>
    </source>
</evidence>
<evidence type="ECO:0000256" key="2">
    <source>
        <dbReference type="ARBA" id="ARBA00009819"/>
    </source>
</evidence>
<name>A0A917X3S9_9ACTN</name>